<comment type="pathway">
    <text evidence="2 14">Cofactor biosynthesis; FMN biosynthesis; FMN from riboflavin (ATP route): step 1/1.</text>
</comment>
<comment type="catalytic activity">
    <reaction evidence="13 14">
        <text>FMN + ATP + H(+) = FAD + diphosphate</text>
        <dbReference type="Rhea" id="RHEA:17237"/>
        <dbReference type="ChEBI" id="CHEBI:15378"/>
        <dbReference type="ChEBI" id="CHEBI:30616"/>
        <dbReference type="ChEBI" id="CHEBI:33019"/>
        <dbReference type="ChEBI" id="CHEBI:57692"/>
        <dbReference type="ChEBI" id="CHEBI:58210"/>
        <dbReference type="EC" id="2.7.7.2"/>
    </reaction>
</comment>
<dbReference type="InterPro" id="IPR014729">
    <property type="entry name" value="Rossmann-like_a/b/a_fold"/>
</dbReference>
<evidence type="ECO:0000256" key="3">
    <source>
        <dbReference type="ARBA" id="ARBA00022630"/>
    </source>
</evidence>
<dbReference type="GO" id="GO:0003919">
    <property type="term" value="F:FMN adenylyltransferase activity"/>
    <property type="evidence" value="ECO:0007669"/>
    <property type="project" value="UniProtKB-UniRule"/>
</dbReference>
<name>A0A9D1JKS2_9FIRM</name>
<evidence type="ECO:0000256" key="5">
    <source>
        <dbReference type="ARBA" id="ARBA00022679"/>
    </source>
</evidence>
<evidence type="ECO:0000256" key="2">
    <source>
        <dbReference type="ARBA" id="ARBA00005201"/>
    </source>
</evidence>
<dbReference type="PIRSF" id="PIRSF004491">
    <property type="entry name" value="FAD_Synth"/>
    <property type="match status" value="1"/>
</dbReference>
<dbReference type="InterPro" id="IPR015865">
    <property type="entry name" value="Riboflavin_kinase_bac/euk"/>
</dbReference>
<evidence type="ECO:0000256" key="7">
    <source>
        <dbReference type="ARBA" id="ARBA00022741"/>
    </source>
</evidence>
<keyword evidence="3 14" id="KW-0285">Flavoprotein</keyword>
<dbReference type="GO" id="GO:0008531">
    <property type="term" value="F:riboflavin kinase activity"/>
    <property type="evidence" value="ECO:0007669"/>
    <property type="project" value="UniProtKB-UniRule"/>
</dbReference>
<evidence type="ECO:0000256" key="8">
    <source>
        <dbReference type="ARBA" id="ARBA00022777"/>
    </source>
</evidence>
<evidence type="ECO:0000256" key="11">
    <source>
        <dbReference type="ARBA" id="ARBA00023268"/>
    </source>
</evidence>
<evidence type="ECO:0000259" key="15">
    <source>
        <dbReference type="SMART" id="SM00904"/>
    </source>
</evidence>
<dbReference type="InterPro" id="IPR002606">
    <property type="entry name" value="Riboflavin_kinase_bac"/>
</dbReference>
<dbReference type="SUPFAM" id="SSF82114">
    <property type="entry name" value="Riboflavin kinase-like"/>
    <property type="match status" value="1"/>
</dbReference>
<evidence type="ECO:0000256" key="4">
    <source>
        <dbReference type="ARBA" id="ARBA00022643"/>
    </source>
</evidence>
<dbReference type="Pfam" id="PF06574">
    <property type="entry name" value="FAD_syn"/>
    <property type="match status" value="1"/>
</dbReference>
<dbReference type="PANTHER" id="PTHR22749:SF6">
    <property type="entry name" value="RIBOFLAVIN KINASE"/>
    <property type="match status" value="1"/>
</dbReference>
<accession>A0A9D1JKS2</accession>
<keyword evidence="8 14" id="KW-0418">Kinase</keyword>
<dbReference type="GO" id="GO:0009231">
    <property type="term" value="P:riboflavin biosynthetic process"/>
    <property type="evidence" value="ECO:0007669"/>
    <property type="project" value="InterPro"/>
</dbReference>
<protein>
    <recommendedName>
        <fullName evidence="14">Riboflavin biosynthesis protein</fullName>
    </recommendedName>
    <domain>
        <recommendedName>
            <fullName evidence="14">Riboflavin kinase</fullName>
            <ecNumber evidence="14">2.7.1.26</ecNumber>
        </recommendedName>
        <alternativeName>
            <fullName evidence="14">Flavokinase</fullName>
        </alternativeName>
    </domain>
    <domain>
        <recommendedName>
            <fullName evidence="14">FMN adenylyltransferase</fullName>
            <ecNumber evidence="14">2.7.7.2</ecNumber>
        </recommendedName>
        <alternativeName>
            <fullName evidence="14">FAD pyrophosphorylase</fullName>
        </alternativeName>
        <alternativeName>
            <fullName evidence="14">FAD synthase</fullName>
        </alternativeName>
    </domain>
</protein>
<dbReference type="EC" id="2.7.7.2" evidence="14"/>
<feature type="domain" description="Riboflavin kinase" evidence="15">
    <location>
        <begin position="172"/>
        <end position="296"/>
    </location>
</feature>
<keyword evidence="4 14" id="KW-0288">FMN</keyword>
<dbReference type="CDD" id="cd02064">
    <property type="entry name" value="FAD_synthetase_N"/>
    <property type="match status" value="1"/>
</dbReference>
<comment type="similarity">
    <text evidence="14">Belongs to the ribF family.</text>
</comment>
<dbReference type="EMBL" id="DVIQ01000082">
    <property type="protein sequence ID" value="HIS32465.1"/>
    <property type="molecule type" value="Genomic_DNA"/>
</dbReference>
<dbReference type="GO" id="GO:0005524">
    <property type="term" value="F:ATP binding"/>
    <property type="evidence" value="ECO:0007669"/>
    <property type="project" value="UniProtKB-UniRule"/>
</dbReference>
<comment type="catalytic activity">
    <reaction evidence="12 14">
        <text>riboflavin + ATP = FMN + ADP + H(+)</text>
        <dbReference type="Rhea" id="RHEA:14357"/>
        <dbReference type="ChEBI" id="CHEBI:15378"/>
        <dbReference type="ChEBI" id="CHEBI:30616"/>
        <dbReference type="ChEBI" id="CHEBI:57986"/>
        <dbReference type="ChEBI" id="CHEBI:58210"/>
        <dbReference type="ChEBI" id="CHEBI:456216"/>
        <dbReference type="EC" id="2.7.1.26"/>
    </reaction>
</comment>
<sequence>MEYMQGAAGIYIPEETAVTLGKFDGLHRGHQKLINRIVQKKREGLASVVFALQGQKTAGLLLSDEKRRLLDGWGVSCLVDCPMTEDLIRMSPEDFVAQVLVDRLHARFIAVGSDFRFGYQRKGDVNLLGELGRVFGYRLEVVKKERYQDQDISSSLIREELEAGNMETVNNLLGYTFSVSGEVLHGRQIGRTLGMPTTNLVPSTRKLLPPNGVYVSVTVIDGKRHPGITNIGYKPTIGEKFKGVETHIFDFDEDLYGRDIEVKLLHYRRPEQKFSSREELKTQMENDIAFGREFFHESGING</sequence>
<keyword evidence="9 14" id="KW-0274">FAD</keyword>
<keyword evidence="11" id="KW-0511">Multifunctional enzyme</keyword>
<reference evidence="16" key="2">
    <citation type="journal article" date="2021" name="PeerJ">
        <title>Extensive microbial diversity within the chicken gut microbiome revealed by metagenomics and culture.</title>
        <authorList>
            <person name="Gilroy R."/>
            <person name="Ravi A."/>
            <person name="Getino M."/>
            <person name="Pursley I."/>
            <person name="Horton D.L."/>
            <person name="Alikhan N.F."/>
            <person name="Baker D."/>
            <person name="Gharbi K."/>
            <person name="Hall N."/>
            <person name="Watson M."/>
            <person name="Adriaenssens E.M."/>
            <person name="Foster-Nyarko E."/>
            <person name="Jarju S."/>
            <person name="Secka A."/>
            <person name="Antonio M."/>
            <person name="Oren A."/>
            <person name="Chaudhuri R.R."/>
            <person name="La Ragione R."/>
            <person name="Hildebrand F."/>
            <person name="Pallen M.J."/>
        </authorList>
    </citation>
    <scope>NUCLEOTIDE SEQUENCE</scope>
    <source>
        <strain evidence="16">CHK190-19873</strain>
    </source>
</reference>
<dbReference type="GO" id="GO:0006747">
    <property type="term" value="P:FAD biosynthetic process"/>
    <property type="evidence" value="ECO:0007669"/>
    <property type="project" value="UniProtKB-UniRule"/>
</dbReference>
<keyword evidence="6 14" id="KW-0548">Nucleotidyltransferase</keyword>
<keyword evidence="10 14" id="KW-0067">ATP-binding</keyword>
<reference evidence="16" key="1">
    <citation type="submission" date="2020-10" db="EMBL/GenBank/DDBJ databases">
        <authorList>
            <person name="Gilroy R."/>
        </authorList>
    </citation>
    <scope>NUCLEOTIDE SEQUENCE</scope>
    <source>
        <strain evidence="16">CHK190-19873</strain>
    </source>
</reference>
<evidence type="ECO:0000256" key="12">
    <source>
        <dbReference type="ARBA" id="ARBA00047880"/>
    </source>
</evidence>
<dbReference type="Proteomes" id="UP000823935">
    <property type="component" value="Unassembled WGS sequence"/>
</dbReference>
<dbReference type="InterPro" id="IPR023465">
    <property type="entry name" value="Riboflavin_kinase_dom_sf"/>
</dbReference>
<dbReference type="Gene3D" id="3.40.50.620">
    <property type="entry name" value="HUPs"/>
    <property type="match status" value="1"/>
</dbReference>
<evidence type="ECO:0000313" key="17">
    <source>
        <dbReference type="Proteomes" id="UP000823935"/>
    </source>
</evidence>
<dbReference type="InterPro" id="IPR023468">
    <property type="entry name" value="Riboflavin_kinase"/>
</dbReference>
<dbReference type="EC" id="2.7.1.26" evidence="14"/>
<evidence type="ECO:0000256" key="10">
    <source>
        <dbReference type="ARBA" id="ARBA00022840"/>
    </source>
</evidence>
<dbReference type="NCBIfam" id="NF004162">
    <property type="entry name" value="PRK05627.1-5"/>
    <property type="match status" value="1"/>
</dbReference>
<evidence type="ECO:0000256" key="14">
    <source>
        <dbReference type="PIRNR" id="PIRNR004491"/>
    </source>
</evidence>
<evidence type="ECO:0000256" key="1">
    <source>
        <dbReference type="ARBA" id="ARBA00004726"/>
    </source>
</evidence>
<proteinExistence type="inferred from homology"/>
<gene>
    <name evidence="16" type="ORF">IAB44_13120</name>
</gene>
<organism evidence="16 17">
    <name type="scientific">Candidatus Limivivens intestinipullorum</name>
    <dbReference type="NCBI Taxonomy" id="2840858"/>
    <lineage>
        <taxon>Bacteria</taxon>
        <taxon>Bacillati</taxon>
        <taxon>Bacillota</taxon>
        <taxon>Clostridia</taxon>
        <taxon>Lachnospirales</taxon>
        <taxon>Lachnospiraceae</taxon>
        <taxon>Lachnospiraceae incertae sedis</taxon>
        <taxon>Candidatus Limivivens</taxon>
    </lineage>
</organism>
<keyword evidence="7 14" id="KW-0547">Nucleotide-binding</keyword>
<keyword evidence="5 14" id="KW-0808">Transferase</keyword>
<comment type="pathway">
    <text evidence="1 14">Cofactor biosynthesis; FAD biosynthesis; FAD from FMN: step 1/1.</text>
</comment>
<dbReference type="SMART" id="SM00904">
    <property type="entry name" value="Flavokinase"/>
    <property type="match status" value="1"/>
</dbReference>
<dbReference type="SUPFAM" id="SSF52374">
    <property type="entry name" value="Nucleotidylyl transferase"/>
    <property type="match status" value="1"/>
</dbReference>
<evidence type="ECO:0000256" key="9">
    <source>
        <dbReference type="ARBA" id="ARBA00022827"/>
    </source>
</evidence>
<dbReference type="NCBIfam" id="TIGR00083">
    <property type="entry name" value="ribF"/>
    <property type="match status" value="1"/>
</dbReference>
<dbReference type="InterPro" id="IPR015864">
    <property type="entry name" value="FAD_synthase"/>
</dbReference>
<evidence type="ECO:0000256" key="6">
    <source>
        <dbReference type="ARBA" id="ARBA00022695"/>
    </source>
</evidence>
<dbReference type="Gene3D" id="2.40.30.30">
    <property type="entry name" value="Riboflavin kinase-like"/>
    <property type="match status" value="1"/>
</dbReference>
<dbReference type="GO" id="GO:0009398">
    <property type="term" value="P:FMN biosynthetic process"/>
    <property type="evidence" value="ECO:0007669"/>
    <property type="project" value="UniProtKB-UniRule"/>
</dbReference>
<comment type="caution">
    <text evidence="16">The sequence shown here is derived from an EMBL/GenBank/DDBJ whole genome shotgun (WGS) entry which is preliminary data.</text>
</comment>
<evidence type="ECO:0000313" key="16">
    <source>
        <dbReference type="EMBL" id="HIS32465.1"/>
    </source>
</evidence>
<dbReference type="PANTHER" id="PTHR22749">
    <property type="entry name" value="RIBOFLAVIN KINASE/FMN ADENYLYLTRANSFERASE"/>
    <property type="match status" value="1"/>
</dbReference>
<dbReference type="Pfam" id="PF01687">
    <property type="entry name" value="Flavokinase"/>
    <property type="match status" value="1"/>
</dbReference>
<dbReference type="AlphaFoldDB" id="A0A9D1JKS2"/>
<evidence type="ECO:0000256" key="13">
    <source>
        <dbReference type="ARBA" id="ARBA00049494"/>
    </source>
</evidence>